<keyword evidence="5" id="KW-1185">Reference proteome</keyword>
<feature type="transmembrane region" description="Helical" evidence="3">
    <location>
        <begin position="6"/>
        <end position="28"/>
    </location>
</feature>
<dbReference type="Proteomes" id="UP001500956">
    <property type="component" value="Unassembled WGS sequence"/>
</dbReference>
<feature type="region of interest" description="Disordered" evidence="2">
    <location>
        <begin position="421"/>
        <end position="440"/>
    </location>
</feature>
<feature type="coiled-coil region" evidence="1">
    <location>
        <begin position="314"/>
        <end position="341"/>
    </location>
</feature>
<dbReference type="EMBL" id="BAABID010000008">
    <property type="protein sequence ID" value="GAA4726836.1"/>
    <property type="molecule type" value="Genomic_DNA"/>
</dbReference>
<reference evidence="5" key="1">
    <citation type="journal article" date="2019" name="Int. J. Syst. Evol. Microbiol.">
        <title>The Global Catalogue of Microorganisms (GCM) 10K type strain sequencing project: providing services to taxonomists for standard genome sequencing and annotation.</title>
        <authorList>
            <consortium name="The Broad Institute Genomics Platform"/>
            <consortium name="The Broad Institute Genome Sequencing Center for Infectious Disease"/>
            <person name="Wu L."/>
            <person name="Ma J."/>
        </authorList>
    </citation>
    <scope>NUCLEOTIDE SEQUENCE [LARGE SCALE GENOMIC DNA]</scope>
    <source>
        <strain evidence="5">JCM 18063</strain>
    </source>
</reference>
<keyword evidence="3" id="KW-0812">Transmembrane</keyword>
<dbReference type="RefSeq" id="WP_172149537.1">
    <property type="nucleotide sequence ID" value="NZ_BAABID010000008.1"/>
</dbReference>
<evidence type="ECO:0000256" key="3">
    <source>
        <dbReference type="SAM" id="Phobius"/>
    </source>
</evidence>
<name>A0ABP8YF76_9MICO</name>
<gene>
    <name evidence="4" type="ORF">GCM10023216_16970</name>
</gene>
<evidence type="ECO:0000256" key="2">
    <source>
        <dbReference type="SAM" id="MobiDB-lite"/>
    </source>
</evidence>
<comment type="caution">
    <text evidence="4">The sequence shown here is derived from an EMBL/GenBank/DDBJ whole genome shotgun (WGS) entry which is preliminary data.</text>
</comment>
<protein>
    <recommendedName>
        <fullName evidence="6">TPM domain-containing protein</fullName>
    </recommendedName>
</protein>
<keyword evidence="3" id="KW-0472">Membrane</keyword>
<evidence type="ECO:0000313" key="4">
    <source>
        <dbReference type="EMBL" id="GAA4726836.1"/>
    </source>
</evidence>
<keyword evidence="3" id="KW-1133">Transmembrane helix</keyword>
<accession>A0ABP8YF76</accession>
<organism evidence="4 5">
    <name type="scientific">Isoptericola chiayiensis</name>
    <dbReference type="NCBI Taxonomy" id="579446"/>
    <lineage>
        <taxon>Bacteria</taxon>
        <taxon>Bacillati</taxon>
        <taxon>Actinomycetota</taxon>
        <taxon>Actinomycetes</taxon>
        <taxon>Micrococcales</taxon>
        <taxon>Promicromonosporaceae</taxon>
        <taxon>Isoptericola</taxon>
    </lineage>
</organism>
<evidence type="ECO:0000256" key="1">
    <source>
        <dbReference type="SAM" id="Coils"/>
    </source>
</evidence>
<keyword evidence="1" id="KW-0175">Coiled coil</keyword>
<proteinExistence type="predicted"/>
<sequence>MDGALIVGVVTGALLVVVAAVAVVAWAVRRRRTRRERATEAELERLGTAAGSALVRVDERARLAEDEVAFAEAELGAQAAADVTPRLRRAREHLREAFHLNQLLHDSVPDTEAERRTWSDRILEQCRAAETLLGEADEALRARRRSARETPALVDEVEARATEVAARIAPARELLTELGERYAPQALRPVADNPDQAERLLDFARRSARAARRRLDAQQVGEAGATAHAAEESVRRAEGLLAAVGDFEAEALRAEAALGDMIAESRAELAEARALPAARRAGAVDDAVAALQEALDALPAPGEPGDPVGSLSRVRQANTALDDAVRERTEADARRRRASARLAPALDDAERQVAAARSVVDDYRAPVGPDARTRLAEAERELSAARTTEDPERAVDTARRAASLAAEASTLAHRDVVRSHPGQHWGARHGGAGPRPGGGMGGSGAFGAVLGGMVLGGILDDIGDLGDMFD</sequence>
<evidence type="ECO:0008006" key="6">
    <source>
        <dbReference type="Google" id="ProtNLM"/>
    </source>
</evidence>
<feature type="compositionally biased region" description="Gly residues" evidence="2">
    <location>
        <begin position="428"/>
        <end position="440"/>
    </location>
</feature>
<evidence type="ECO:0000313" key="5">
    <source>
        <dbReference type="Proteomes" id="UP001500956"/>
    </source>
</evidence>